<accession>A9A2N2</accession>
<evidence type="ECO:0000313" key="2">
    <source>
        <dbReference type="Proteomes" id="UP000000792"/>
    </source>
</evidence>
<name>A9A2N2_NITMS</name>
<dbReference type="Proteomes" id="UP000000792">
    <property type="component" value="Chromosome"/>
</dbReference>
<proteinExistence type="predicted"/>
<dbReference type="HOGENOM" id="CLU_854228_0_0_2"/>
<dbReference type="AlphaFoldDB" id="A9A2N2"/>
<protein>
    <submittedName>
        <fullName evidence="1">Uncharacterized protein</fullName>
    </submittedName>
</protein>
<evidence type="ECO:0000313" key="1">
    <source>
        <dbReference type="EMBL" id="ABX13271.1"/>
    </source>
</evidence>
<keyword evidence="2" id="KW-1185">Reference proteome</keyword>
<dbReference type="STRING" id="436308.Nmar_1375"/>
<dbReference type="eggNOG" id="arCOG11739">
    <property type="taxonomic scope" value="Archaea"/>
</dbReference>
<organism evidence="1 2">
    <name type="scientific">Nitrosopumilus maritimus (strain SCM1)</name>
    <dbReference type="NCBI Taxonomy" id="436308"/>
    <lineage>
        <taxon>Archaea</taxon>
        <taxon>Nitrososphaerota</taxon>
        <taxon>Nitrososphaeria</taxon>
        <taxon>Nitrosopumilales</taxon>
        <taxon>Nitrosopumilaceae</taxon>
        <taxon>Nitrosopumilus</taxon>
    </lineage>
</organism>
<dbReference type="EMBL" id="CP000866">
    <property type="protein sequence ID" value="ABX13271.1"/>
    <property type="molecule type" value="Genomic_DNA"/>
</dbReference>
<dbReference type="EnsemblBacteria" id="ABX13271">
    <property type="protein sequence ID" value="ABX13271"/>
    <property type="gene ID" value="Nmar_1375"/>
</dbReference>
<dbReference type="GeneID" id="5774372"/>
<sequence>MNVTDESNNHSINSLSPTLKEFAKKIQSKNRMGQDVCVRDFPELKEGAFRQRIKRLKDKGLIITVIKGTFCHYKIKGENTGRTKRTVTNEGMVVGTNMQEIINEASKQVPTIHDIKMNFPSVQIYKNAIKKGMVPNKHNKGIFLDSLTLSKDIYAKIVIYPKTISIDIGCTWEPIIYDIRGAQEFLGHVEFIRAYLYVEFKTKDMPHSLDWIVNHYHLNQDGQTEFTGEPFKRTISDMVGGFIRIYAKKFPDKSTRVRLERIITPKTSVKNQIEDMQNVGKYLHSEKRDISNIMPSEILSLNQFAKTVEKISSMHNPLQGGFFSL</sequence>
<dbReference type="KEGG" id="nmr:Nmar_1375"/>
<dbReference type="RefSeq" id="WP_012215758.1">
    <property type="nucleotide sequence ID" value="NC_010085.1"/>
</dbReference>
<reference evidence="1 2" key="1">
    <citation type="journal article" date="2010" name="Proc. Natl. Acad. Sci. U.S.A.">
        <title>Nitrosopumilus maritimus genome reveals unique mechanisms for nitrification and autotrophy in globally distributed marine crenarchaea.</title>
        <authorList>
            <person name="Walker C.B."/>
            <person name="de la Torre J.R."/>
            <person name="Klotz M.G."/>
            <person name="Urakawa H."/>
            <person name="Pinel N."/>
            <person name="Arp D.J."/>
            <person name="Brochier-Armanet C."/>
            <person name="Chain P.S."/>
            <person name="Chan P.P."/>
            <person name="Gollabgir A."/>
            <person name="Hemp J."/>
            <person name="Hugler M."/>
            <person name="Karr E.A."/>
            <person name="Konneke M."/>
            <person name="Shin M."/>
            <person name="Lawton T.J."/>
            <person name="Lowe T."/>
            <person name="Martens-Habbena W."/>
            <person name="Sayavedra-Soto L.A."/>
            <person name="Lang D."/>
            <person name="Sievert S.M."/>
            <person name="Rosenzweig A.C."/>
            <person name="Manning G."/>
            <person name="Stahl D.A."/>
        </authorList>
    </citation>
    <scope>NUCLEOTIDE SEQUENCE [LARGE SCALE GENOMIC DNA]</scope>
    <source>
        <strain evidence="1 2">SCM1</strain>
    </source>
</reference>
<dbReference type="OrthoDB" id="384985at2157"/>
<gene>
    <name evidence="1" type="ordered locus">Nmar_1375</name>
</gene>
<dbReference type="InParanoid" id="A9A2N2"/>